<reference evidence="2 3" key="1">
    <citation type="journal article" date="2018" name="PLoS ONE">
        <title>The draft genome of Kipferlia bialata reveals reductive genome evolution in fornicate parasites.</title>
        <authorList>
            <person name="Tanifuji G."/>
            <person name="Takabayashi S."/>
            <person name="Kume K."/>
            <person name="Takagi M."/>
            <person name="Nakayama T."/>
            <person name="Kamikawa R."/>
            <person name="Inagaki Y."/>
            <person name="Hashimoto T."/>
        </authorList>
    </citation>
    <scope>NUCLEOTIDE SEQUENCE [LARGE SCALE GENOMIC DNA]</scope>
    <source>
        <strain evidence="2">NY0173</strain>
    </source>
</reference>
<feature type="compositionally biased region" description="Polar residues" evidence="1">
    <location>
        <begin position="484"/>
        <end position="494"/>
    </location>
</feature>
<dbReference type="Proteomes" id="UP000265618">
    <property type="component" value="Unassembled WGS sequence"/>
</dbReference>
<feature type="region of interest" description="Disordered" evidence="1">
    <location>
        <begin position="625"/>
        <end position="683"/>
    </location>
</feature>
<gene>
    <name evidence="2" type="ORF">KIPB_001990</name>
</gene>
<evidence type="ECO:0000313" key="2">
    <source>
        <dbReference type="EMBL" id="GIQ81087.1"/>
    </source>
</evidence>
<name>A0A9K3GFS5_9EUKA</name>
<keyword evidence="3" id="KW-1185">Reference proteome</keyword>
<accession>A0A9K3GFS5</accession>
<feature type="region of interest" description="Disordered" evidence="1">
    <location>
        <begin position="438"/>
        <end position="497"/>
    </location>
</feature>
<protein>
    <submittedName>
        <fullName evidence="2">Uncharacterized protein</fullName>
    </submittedName>
</protein>
<evidence type="ECO:0000256" key="1">
    <source>
        <dbReference type="SAM" id="MobiDB-lite"/>
    </source>
</evidence>
<comment type="caution">
    <text evidence="2">The sequence shown here is derived from an EMBL/GenBank/DDBJ whole genome shotgun (WGS) entry which is preliminary data.</text>
</comment>
<evidence type="ECO:0000313" key="3">
    <source>
        <dbReference type="Proteomes" id="UP000265618"/>
    </source>
</evidence>
<dbReference type="EMBL" id="BDIP01000304">
    <property type="protein sequence ID" value="GIQ81087.1"/>
    <property type="molecule type" value="Genomic_DNA"/>
</dbReference>
<organism evidence="2 3">
    <name type="scientific">Kipferlia bialata</name>
    <dbReference type="NCBI Taxonomy" id="797122"/>
    <lineage>
        <taxon>Eukaryota</taxon>
        <taxon>Metamonada</taxon>
        <taxon>Carpediemonas-like organisms</taxon>
        <taxon>Kipferlia</taxon>
    </lineage>
</organism>
<proteinExistence type="predicted"/>
<feature type="region of interest" description="Disordered" evidence="1">
    <location>
        <begin position="315"/>
        <end position="344"/>
    </location>
</feature>
<feature type="compositionally biased region" description="Basic and acidic residues" evidence="1">
    <location>
        <begin position="462"/>
        <end position="481"/>
    </location>
</feature>
<dbReference type="AlphaFoldDB" id="A0A9K3GFS5"/>
<sequence length="878" mass="95908">MTRYAEPIEEARGMLTDVWASEYRSSLTDVDVLLQFHETLMQFCNKCPVHAEVNQIVGLAELIYDETKDPLAPSLETTIEELQRLAASHLEEVMERSDQLHLLVDRVTDIVKGAQKVADQHCRVISDVDRGQYCGACRDDVTELSEALSYMFSTLHQEVIGLYARLPGVEDAFAKYAEGAAVEGSVAHCLRELVDDTATTLDSARTEAFQKRKAEQTRTDAVIALEGTVQVSFKACSKEQSGTAAIVTMTHTDVFAWVESARSGAQHTGLRTYQTVYPSYGDSQGLRELLKRAEFASLPEVVRRSDSVEQAPLAYSLGPHIKAPSTGDTPTAEDRDPLPPLLPPQDMPLTETQDAVVGLAARVGKGSKDVTVPVHPAVPLATVPLATAGACGTQEHVPTGDMEVPQLDRNTDKAAQSQQRRNLQSQVCVGHGVVTGQSVSGATREGQGVSGEPRPPFATRSTENRADAPSDSHKEDGRVRVEGGTNTSSATPTIPVSRHQGTHVDLEDFTTGTKEETNVSPGVLDKILAALNKMRSPKTESLSLVDTHMATNTEIEERYATLVHSLITTIQASCDLDARIQQTGGQSSYRQITGDEDVRQTVDRVMQALCDAARDAVSHHLPCSHEEEWEADSQCDPLSDRGDDSEELNDDSTLVEPLAGSPALGVAGSVTTPVKTDPEAAKEARKRNQYTCTVVHALRRQREIQVEAEMMELMSKVEDGVSAAQPIAQVQEARVEAERILTEKERALYQDAQTELEAQVKRCDSSKARFWYVPGKLYPLDSAHALKRQPQKGKGLDELMAVLEYGQGLPPTAGDENVSIVTWMSAYVDDNTVGPLTDSAKYSTCLKLKECLKVHSVAFSVWNEVTRSKRQKKKAAKR</sequence>